<gene>
    <name evidence="7" type="ORF">GCM10007094_34820</name>
</gene>
<dbReference type="RefSeq" id="WP_189438083.1">
    <property type="nucleotide sequence ID" value="NZ_BMXE01000007.1"/>
</dbReference>
<dbReference type="Pfam" id="PF00067">
    <property type="entry name" value="p450"/>
    <property type="match status" value="1"/>
</dbReference>
<dbReference type="InterPro" id="IPR050196">
    <property type="entry name" value="Cytochrome_P450_Monoox"/>
</dbReference>
<keyword evidence="4" id="KW-0560">Oxidoreductase</keyword>
<dbReference type="PANTHER" id="PTHR24291:SF50">
    <property type="entry name" value="BIFUNCTIONAL ALBAFLAVENONE MONOOXYGENASE_TERPENE SYNTHASE"/>
    <property type="match status" value="1"/>
</dbReference>
<accession>A0ABQ3EN30</accession>
<dbReference type="SUPFAM" id="SSF48264">
    <property type="entry name" value="Cytochrome P450"/>
    <property type="match status" value="1"/>
</dbReference>
<dbReference type="PRINTS" id="PR00385">
    <property type="entry name" value="P450"/>
</dbReference>
<keyword evidence="3" id="KW-0479">Metal-binding</keyword>
<comment type="similarity">
    <text evidence="1">Belongs to the cytochrome P450 family.</text>
</comment>
<keyword evidence="5" id="KW-0408">Iron</keyword>
<protein>
    <submittedName>
        <fullName evidence="7">Cytochrome P450</fullName>
    </submittedName>
</protein>
<keyword evidence="2" id="KW-0349">Heme</keyword>
<dbReference type="InterPro" id="IPR001128">
    <property type="entry name" value="Cyt_P450"/>
</dbReference>
<evidence type="ECO:0000313" key="8">
    <source>
        <dbReference type="Proteomes" id="UP000637980"/>
    </source>
</evidence>
<evidence type="ECO:0000256" key="2">
    <source>
        <dbReference type="ARBA" id="ARBA00022617"/>
    </source>
</evidence>
<organism evidence="7 8">
    <name type="scientific">Pseudovibrio japonicus</name>
    <dbReference type="NCBI Taxonomy" id="366534"/>
    <lineage>
        <taxon>Bacteria</taxon>
        <taxon>Pseudomonadati</taxon>
        <taxon>Pseudomonadota</taxon>
        <taxon>Alphaproteobacteria</taxon>
        <taxon>Hyphomicrobiales</taxon>
        <taxon>Stappiaceae</taxon>
        <taxon>Pseudovibrio</taxon>
    </lineage>
</organism>
<evidence type="ECO:0000256" key="1">
    <source>
        <dbReference type="ARBA" id="ARBA00010617"/>
    </source>
</evidence>
<dbReference type="PANTHER" id="PTHR24291">
    <property type="entry name" value="CYTOCHROME P450 FAMILY 4"/>
    <property type="match status" value="1"/>
</dbReference>
<dbReference type="Gene3D" id="1.10.630.10">
    <property type="entry name" value="Cytochrome P450"/>
    <property type="match status" value="1"/>
</dbReference>
<name>A0ABQ3EN30_9HYPH</name>
<proteinExistence type="inferred from homology"/>
<dbReference type="PRINTS" id="PR00463">
    <property type="entry name" value="EP450I"/>
</dbReference>
<comment type="caution">
    <text evidence="7">The sequence shown here is derived from an EMBL/GenBank/DDBJ whole genome shotgun (WGS) entry which is preliminary data.</text>
</comment>
<dbReference type="Proteomes" id="UP000637980">
    <property type="component" value="Unassembled WGS sequence"/>
</dbReference>
<evidence type="ECO:0000256" key="3">
    <source>
        <dbReference type="ARBA" id="ARBA00022723"/>
    </source>
</evidence>
<evidence type="ECO:0000256" key="5">
    <source>
        <dbReference type="ARBA" id="ARBA00023004"/>
    </source>
</evidence>
<dbReference type="InterPro" id="IPR002401">
    <property type="entry name" value="Cyt_P450_E_grp-I"/>
</dbReference>
<keyword evidence="8" id="KW-1185">Reference proteome</keyword>
<dbReference type="EMBL" id="BMXE01000007">
    <property type="protein sequence ID" value="GHB42581.1"/>
    <property type="molecule type" value="Genomic_DNA"/>
</dbReference>
<reference evidence="8" key="1">
    <citation type="journal article" date="2019" name="Int. J. Syst. Evol. Microbiol.">
        <title>The Global Catalogue of Microorganisms (GCM) 10K type strain sequencing project: providing services to taxonomists for standard genome sequencing and annotation.</title>
        <authorList>
            <consortium name="The Broad Institute Genomics Platform"/>
            <consortium name="The Broad Institute Genome Sequencing Center for Infectious Disease"/>
            <person name="Wu L."/>
            <person name="Ma J."/>
        </authorList>
    </citation>
    <scope>NUCLEOTIDE SEQUENCE [LARGE SCALE GENOMIC DNA]</scope>
    <source>
        <strain evidence="8">KCTC 12861</strain>
    </source>
</reference>
<keyword evidence="6" id="KW-0503">Monooxygenase</keyword>
<dbReference type="InterPro" id="IPR036396">
    <property type="entry name" value="Cyt_P450_sf"/>
</dbReference>
<evidence type="ECO:0000256" key="4">
    <source>
        <dbReference type="ARBA" id="ARBA00023002"/>
    </source>
</evidence>
<sequence length="466" mass="53395">MQQRTLDPILYRPPAPIPCKPLRGLRLLRIFWSRNVLDLIPEELFNTPIQRIPAIRRPCYLVNSPDLANQVLIEMRMSFPKSYVMVDTLMPVVGESTMTTSGSTWDEQREMIAPASSHVSVRAAYAHVEAACNEFLSYLDGVAESGKSICLRDEMDQLTADIIFRSIFSHPMDNLRGRRVFELARQYQTVTSSWVRKTVLRGTSDKPKWPMPKEAQLLRDEIRRLLSELVDEYTADRFGQHDDLCQRLLDARHPQSGLPFNRGQLVDHIATFCLAGHQTTSSALTWAFFILSQRPDYTEHIRRETDEVTSGENLDYTHVSRLVFTRNIFREALRLYPPIAFISRMATEETMLGGQKIPRGALIIISPWVVHRHRAYWNHPDYFDPDRFERDDDPMPGAYMPFGVGPRVCTGASLAMVEGTAMLAGLSRHFTFKAEAPEKVFPEVAITLRPQSEIMCTLTKRDHMAR</sequence>
<evidence type="ECO:0000313" key="7">
    <source>
        <dbReference type="EMBL" id="GHB42581.1"/>
    </source>
</evidence>
<evidence type="ECO:0000256" key="6">
    <source>
        <dbReference type="ARBA" id="ARBA00023033"/>
    </source>
</evidence>